<gene>
    <name evidence="2" type="ORF">SAMN05421858_0410</name>
</gene>
<dbReference type="EMBL" id="FTNO01000001">
    <property type="protein sequence ID" value="SIQ78911.1"/>
    <property type="molecule type" value="Genomic_DNA"/>
</dbReference>
<evidence type="ECO:0000313" key="2">
    <source>
        <dbReference type="EMBL" id="SIQ78911.1"/>
    </source>
</evidence>
<sequence>MASPLVSRSPETHQEPQASECGALARQVAGWPAVTRPKPNLGENGLLNLGWPGARARPAPAAWWILGRAKSERLQGANDERGRICRRDLQATPLHQQYHNRPSQPLPFTRKISQITVSRYSKHLQGRLLAISRIEEDNKSTAIGRLSSSTSNVEVWCPPGWSVPTPT</sequence>
<reference evidence="3" key="1">
    <citation type="submission" date="2017-01" db="EMBL/GenBank/DDBJ databases">
        <authorList>
            <person name="Varghese N."/>
            <person name="Submissions S."/>
        </authorList>
    </citation>
    <scope>NUCLEOTIDE SEQUENCE [LARGE SCALE GENOMIC DNA]</scope>
    <source>
        <strain evidence="3">CGMCC 1.7737</strain>
    </source>
</reference>
<keyword evidence="3" id="KW-1185">Reference proteome</keyword>
<name>A0A1N6VM16_9EURY</name>
<dbReference type="AlphaFoldDB" id="A0A1N6VM16"/>
<evidence type="ECO:0000256" key="1">
    <source>
        <dbReference type="SAM" id="MobiDB-lite"/>
    </source>
</evidence>
<evidence type="ECO:0000313" key="3">
    <source>
        <dbReference type="Proteomes" id="UP000186914"/>
    </source>
</evidence>
<accession>A0A1N6VM16</accession>
<proteinExistence type="predicted"/>
<organism evidence="2 3">
    <name type="scientific">Haladaptatus litoreus</name>
    <dbReference type="NCBI Taxonomy" id="553468"/>
    <lineage>
        <taxon>Archaea</taxon>
        <taxon>Methanobacteriati</taxon>
        <taxon>Methanobacteriota</taxon>
        <taxon>Stenosarchaea group</taxon>
        <taxon>Halobacteria</taxon>
        <taxon>Halobacteriales</taxon>
        <taxon>Haladaptataceae</taxon>
        <taxon>Haladaptatus</taxon>
    </lineage>
</organism>
<feature type="region of interest" description="Disordered" evidence="1">
    <location>
        <begin position="1"/>
        <end position="22"/>
    </location>
</feature>
<dbReference type="Proteomes" id="UP000186914">
    <property type="component" value="Unassembled WGS sequence"/>
</dbReference>
<protein>
    <submittedName>
        <fullName evidence="2">Uncharacterized protein</fullName>
    </submittedName>
</protein>